<dbReference type="EC" id="2.1.1.37" evidence="1"/>
<dbReference type="EMBL" id="JAVIJP010000046">
    <property type="protein sequence ID" value="KAL3626721.1"/>
    <property type="molecule type" value="Genomic_DNA"/>
</dbReference>
<evidence type="ECO:0000313" key="2">
    <source>
        <dbReference type="Proteomes" id="UP001632038"/>
    </source>
</evidence>
<dbReference type="GO" id="GO:0003886">
    <property type="term" value="F:DNA (cytosine-5-)-methyltransferase activity"/>
    <property type="evidence" value="ECO:0007669"/>
    <property type="project" value="UniProtKB-EC"/>
</dbReference>
<comment type="caution">
    <text evidence="1">The sequence shown here is derived from an EMBL/GenBank/DDBJ whole genome shotgun (WGS) entry which is preliminary data.</text>
</comment>
<dbReference type="AlphaFoldDB" id="A0ABD3CA98"/>
<proteinExistence type="predicted"/>
<keyword evidence="2" id="KW-1185">Reference proteome</keyword>
<name>A0ABD3CA98_9LAMI</name>
<protein>
    <submittedName>
        <fullName evidence="1">Alpha-1,3-mannosyltransferase cmt1</fullName>
        <ecNumber evidence="1">2.1.1.37</ecNumber>
    </submittedName>
</protein>
<dbReference type="GO" id="GO:0032259">
    <property type="term" value="P:methylation"/>
    <property type="evidence" value="ECO:0007669"/>
    <property type="project" value="UniProtKB-KW"/>
</dbReference>
<dbReference type="Proteomes" id="UP001632038">
    <property type="component" value="Unassembled WGS sequence"/>
</dbReference>
<sequence>MKEFVSQVHKAKAIPLPVIWTVGSLGCWSTRFNGLPSSVRDNGCGCIWGPTMQDAVFPLGRCTNRGVVINEFKECIVGHENENAQLLEPVLLGR</sequence>
<reference evidence="2" key="1">
    <citation type="journal article" date="2024" name="IScience">
        <title>Strigolactones Initiate the Formation of Haustorium-like Structures in Castilleja.</title>
        <authorList>
            <person name="Buerger M."/>
            <person name="Peterson D."/>
            <person name="Chory J."/>
        </authorList>
    </citation>
    <scope>NUCLEOTIDE SEQUENCE [LARGE SCALE GENOMIC DNA]</scope>
</reference>
<accession>A0ABD3CA98</accession>
<keyword evidence="1" id="KW-0489">Methyltransferase</keyword>
<gene>
    <name evidence="1" type="primary">CMT1_7</name>
    <name evidence="1" type="ORF">CASFOL_029464</name>
</gene>
<organism evidence="1 2">
    <name type="scientific">Castilleja foliolosa</name>
    <dbReference type="NCBI Taxonomy" id="1961234"/>
    <lineage>
        <taxon>Eukaryota</taxon>
        <taxon>Viridiplantae</taxon>
        <taxon>Streptophyta</taxon>
        <taxon>Embryophyta</taxon>
        <taxon>Tracheophyta</taxon>
        <taxon>Spermatophyta</taxon>
        <taxon>Magnoliopsida</taxon>
        <taxon>eudicotyledons</taxon>
        <taxon>Gunneridae</taxon>
        <taxon>Pentapetalae</taxon>
        <taxon>asterids</taxon>
        <taxon>lamiids</taxon>
        <taxon>Lamiales</taxon>
        <taxon>Orobanchaceae</taxon>
        <taxon>Pedicularideae</taxon>
        <taxon>Castillejinae</taxon>
        <taxon>Castilleja</taxon>
    </lineage>
</organism>
<dbReference type="PROSITE" id="PS51257">
    <property type="entry name" value="PROKAR_LIPOPROTEIN"/>
    <property type="match status" value="1"/>
</dbReference>
<keyword evidence="1" id="KW-0808">Transferase</keyword>
<evidence type="ECO:0000313" key="1">
    <source>
        <dbReference type="EMBL" id="KAL3626721.1"/>
    </source>
</evidence>